<keyword evidence="6" id="KW-1185">Reference proteome</keyword>
<accession>A0A850HJF2</accession>
<keyword evidence="2" id="KW-0812">Transmembrane</keyword>
<feature type="compositionally biased region" description="Low complexity" evidence="1">
    <location>
        <begin position="36"/>
        <end position="52"/>
    </location>
</feature>
<dbReference type="RefSeq" id="WP_101694882.1">
    <property type="nucleotide sequence ID" value="NZ_JAAITX010000003.1"/>
</dbReference>
<evidence type="ECO:0000313" key="7">
    <source>
        <dbReference type="Proteomes" id="UP000701680"/>
    </source>
</evidence>
<keyword evidence="2" id="KW-0472">Membrane</keyword>
<dbReference type="Proteomes" id="UP000528555">
    <property type="component" value="Unassembled WGS sequence"/>
</dbReference>
<dbReference type="OrthoDB" id="9816557at2"/>
<evidence type="ECO:0000256" key="2">
    <source>
        <dbReference type="SAM" id="Phobius"/>
    </source>
</evidence>
<reference evidence="5" key="2">
    <citation type="submission" date="2020-02" db="EMBL/GenBank/DDBJ databases">
        <authorList>
            <person name="Littmann E."/>
            <person name="Sorbara M."/>
        </authorList>
    </citation>
    <scope>NUCLEOTIDE SEQUENCE</scope>
    <source>
        <strain evidence="5">MSK.17.11</strain>
        <strain evidence="4">MSK.17.38</strain>
    </source>
</reference>
<evidence type="ECO:0000313" key="5">
    <source>
        <dbReference type="EMBL" id="NVH58202.1"/>
    </source>
</evidence>
<feature type="transmembrane region" description="Helical" evidence="2">
    <location>
        <begin position="77"/>
        <end position="97"/>
    </location>
</feature>
<organism evidence="5 6">
    <name type="scientific">Dorea phocaeensis</name>
    <dbReference type="NCBI Taxonomy" id="2040291"/>
    <lineage>
        <taxon>Bacteria</taxon>
        <taxon>Bacillati</taxon>
        <taxon>Bacillota</taxon>
        <taxon>Clostridia</taxon>
        <taxon>Lachnospirales</taxon>
        <taxon>Lachnospiraceae</taxon>
        <taxon>Dorea</taxon>
    </lineage>
</organism>
<proteinExistence type="predicted"/>
<feature type="domain" description="Zinc-ribbon" evidence="3">
    <location>
        <begin position="4"/>
        <end position="26"/>
    </location>
</feature>
<dbReference type="InterPro" id="IPR026870">
    <property type="entry name" value="Zinc_ribbon_dom"/>
</dbReference>
<dbReference type="Pfam" id="PF13240">
    <property type="entry name" value="Zn_Ribbon_1"/>
    <property type="match status" value="1"/>
</dbReference>
<evidence type="ECO:0000313" key="6">
    <source>
        <dbReference type="Proteomes" id="UP000528555"/>
    </source>
</evidence>
<name>A0A850HJF2_9FIRM</name>
<protein>
    <submittedName>
        <fullName evidence="5">Zinc ribbon domain-containing protein</fullName>
    </submittedName>
</protein>
<dbReference type="EMBL" id="JAAITX010000003">
    <property type="protein sequence ID" value="NVH58202.1"/>
    <property type="molecule type" value="Genomic_DNA"/>
</dbReference>
<dbReference type="EMBL" id="JAAIUO010000003">
    <property type="protein sequence ID" value="NSK14428.1"/>
    <property type="molecule type" value="Genomic_DNA"/>
</dbReference>
<dbReference type="Proteomes" id="UP000701680">
    <property type="component" value="Unassembled WGS sequence"/>
</dbReference>
<keyword evidence="2" id="KW-1133">Transmembrane helix</keyword>
<reference evidence="6 7" key="1">
    <citation type="journal article" date="2020" name="Cell Host Microbe">
        <title>Functional and Genomic Variation between Human-Derived Isolates of Lachnospiraceae Reveals Inter- and Intra-Species Diversity.</title>
        <authorList>
            <person name="Sorbara M.T."/>
            <person name="Littmann E.R."/>
            <person name="Fontana E."/>
            <person name="Moody T.U."/>
            <person name="Kohout C.E."/>
            <person name="Gjonbalaj M."/>
            <person name="Eaton V."/>
            <person name="Seok R."/>
            <person name="Leiner I.M."/>
            <person name="Pamer E.G."/>
        </authorList>
    </citation>
    <scope>NUCLEOTIDE SEQUENCE [LARGE SCALE GENOMIC DNA]</scope>
    <source>
        <strain evidence="5 6">MSK.17.11</strain>
        <strain evidence="4 7">MSK.17.38</strain>
    </source>
</reference>
<gene>
    <name evidence="5" type="ORF">G5A66_05970</name>
    <name evidence="4" type="ORF">G5A75_05990</name>
</gene>
<evidence type="ECO:0000256" key="1">
    <source>
        <dbReference type="SAM" id="MobiDB-lite"/>
    </source>
</evidence>
<feature type="region of interest" description="Disordered" evidence="1">
    <location>
        <begin position="36"/>
        <end position="57"/>
    </location>
</feature>
<dbReference type="AlphaFoldDB" id="A0A850HJF2"/>
<sequence length="223" mass="23716">MAKFCAKCGSELKEGSKFCVKCGAPVQGAPVQGMPGQGAPMQGMPGQNAQPGGMPGGYQQGAGGGTAAVKNAFPWKLVALIAVPVVLIILILVLIFGGKGYEKPIEKLEKGMNEGNVELVLEAFSPSIASSVSAYFSDDISDMFPDVEIDLEIIGKEKLAKGEMQDILTEEYDVSSSVARRVKKAYILEVELSAEDEDFGEPVVEEIPVVKLDGDWVIPISFM</sequence>
<evidence type="ECO:0000259" key="3">
    <source>
        <dbReference type="Pfam" id="PF13240"/>
    </source>
</evidence>
<comment type="caution">
    <text evidence="5">The sequence shown here is derived from an EMBL/GenBank/DDBJ whole genome shotgun (WGS) entry which is preliminary data.</text>
</comment>
<evidence type="ECO:0000313" key="4">
    <source>
        <dbReference type="EMBL" id="NSK14428.1"/>
    </source>
</evidence>